<feature type="domain" description="iHD-CE" evidence="2">
    <location>
        <begin position="125"/>
        <end position="470"/>
    </location>
</feature>
<dbReference type="RefSeq" id="WP_345619506.1">
    <property type="nucleotide sequence ID" value="NZ_BAABIG010000022.1"/>
</dbReference>
<dbReference type="EMBL" id="BAABIG010000022">
    <property type="protein sequence ID" value="GAA4797158.1"/>
    <property type="molecule type" value="Genomic_DNA"/>
</dbReference>
<comment type="caution">
    <text evidence="4">The sequence shown here is derived from an EMBL/GenBank/DDBJ whole genome shotgun (WGS) entry which is preliminary data.</text>
</comment>
<dbReference type="InterPro" id="IPR056506">
    <property type="entry name" value="iHD-CE"/>
</dbReference>
<dbReference type="Pfam" id="PF24410">
    <property type="entry name" value="wHTH-HSP90_Na-assoc"/>
    <property type="match status" value="4"/>
</dbReference>
<evidence type="ECO:0000259" key="3">
    <source>
        <dbReference type="Pfam" id="PF24410"/>
    </source>
</evidence>
<evidence type="ECO:0000313" key="5">
    <source>
        <dbReference type="Proteomes" id="UP001501265"/>
    </source>
</evidence>
<name>A0ABP9BLJ9_9ACTN</name>
<evidence type="ECO:0000313" key="4">
    <source>
        <dbReference type="EMBL" id="GAA4797158.1"/>
    </source>
</evidence>
<reference evidence="5" key="1">
    <citation type="journal article" date="2019" name="Int. J. Syst. Evol. Microbiol.">
        <title>The Global Catalogue of Microorganisms (GCM) 10K type strain sequencing project: providing services to taxonomists for standard genome sequencing and annotation.</title>
        <authorList>
            <consortium name="The Broad Institute Genomics Platform"/>
            <consortium name="The Broad Institute Genome Sequencing Center for Infectious Disease"/>
            <person name="Wu L."/>
            <person name="Ma J."/>
        </authorList>
    </citation>
    <scope>NUCLEOTIDE SEQUENCE [LARGE SCALE GENOMIC DNA]</scope>
    <source>
        <strain evidence="5">JCM 18081</strain>
    </source>
</reference>
<evidence type="ECO:0000256" key="1">
    <source>
        <dbReference type="SAM" id="MobiDB-lite"/>
    </source>
</evidence>
<keyword evidence="5" id="KW-1185">Reference proteome</keyword>
<dbReference type="Gene3D" id="3.30.565.10">
    <property type="entry name" value="Histidine kinase-like ATPase, C-terminal domain"/>
    <property type="match status" value="1"/>
</dbReference>
<evidence type="ECO:0008006" key="6">
    <source>
        <dbReference type="Google" id="ProtNLM"/>
    </source>
</evidence>
<sequence>MTEPLDYWTALARLVRLAEEPQAAAVRAAMKREAERDQRVPSDNTVADWVARRTIPRAEPELKLFLTALHHLARQRRRDPAPAFPSWSQWQRMAREARRERRTGAKPRPVRETAAPPPAPLRPDWAEEAAGASVWGLVKPGDAERAEALRSQTRAFADRLARAYEETREALGDDPWLDRNLGRRISGRGNKLVHHLWSRTDGFLEPAEAAVSALLPFLYQTHRARTALELRHVEPTDLGQQASPGELRRMYEVVLRAHERLTRRAELGGLKDRADGRTEIGWWLFHQWAKRQPGRIGELLSVLDGPTGPLEELRVVLDPALVSRLLSCAHTGPFELFDPARADHLREDPFDLDFRGRDFQCVRERLVGPLFALAHRMAIEAADLSSVIVRHVGIPDALDLGAFLATAEAASWQFARDGVALKASCSHPAAVAALTEHVRGLEPLLRSVRHAGAADFGELPVYTRADDVREVDATGRPVAVGGVIRFRIDEERVQELLMGENLYRDRSLAVRELYQNALDACRYRRARSQAADPHSSYPGRIEFVQGWDEEEGRHYLECRDNGVGMDELTLSEVFSQAGIRFTDLPRYQEERQEWQSRGVTMHPNSRFGIGVLSYFMLADEIRVTTCHMDAVAGRLREISVLITGPGHYFRVRPTGRPGTIGTTVRLYLRDGDKAPSCVRELRRLLGFSEFTTTARHHTLEASWDAGEPRPREALGIRSEGYHAHGRFVPWSAGRDRADGHVVWCRHGGGVLVDGIHCEPRVRQAILNRLGGTGALRGVIVNLTGATRPRRLSVDRGEILDPDVCADIERLVQAALPALLTADPPLLNRAWLTEVANHSPRLADLVTEAAGAGGYALETEGRTASVAGTGFFPPDPDILSGRDLLEEGGSMRTRRGPYLAADDATRLWRLLAHRPSPTLTALTELVPELDRVRRVLPALPSDALLRATKRTDGPPGPWPRHHQDKLRNTPAFVALVARTRGLRYRDAMARMTELRLPVPPRPQGDPEIDETGRALLSSDLTGIDFRDSSRSLATRRTVPPGHLLKAQHEFGISLGEAAARMRTFGFTVPDLAPSAEDADELTLRLLSVHLDGRSPWLDAGTPVPPQHLIDAHSRLGLGIRTAAATLRAFGCTVRGDDRVAERPEETLALIGRRTALRPSAARHTSRPVPPVHVFEKALELNRPPGKVAQDLRALGFEVWLSAAQEGLTTDVLREYEAHGWTCADWDHVGRRAVPPGLLLRTASRQGVAVQEAATRIGALGFTAPPVPPSPKTADIVLLSEALSGAAPWREAGAVVSLAEIVEASLLTGLAPAAVVTRLRLYGLVPPDTPMPPSARHSDLLFLGEARYSRLDAGQPVPVGLVLRTAQALAVAPEEIAGRVARYGLETRAVRWPALTDENSPLSRLMTMELDLDGAGPIPLYQVIHASESLSLPLGEVAELVSRLGLTVQGGEVSSVDAVDIRLCDAAAPLRARSGRLLALAEPFPDFVRLVRVWGAAEGLLDRLRHLGVDLRPLRDAVLAALSDVPGLVLEPGAELPAT</sequence>
<gene>
    <name evidence="4" type="ORF">GCM10023220_25320</name>
</gene>
<dbReference type="PRINTS" id="PR00775">
    <property type="entry name" value="HEATSHOCK90"/>
</dbReference>
<dbReference type="InterPro" id="IPR020575">
    <property type="entry name" value="Hsp90_N"/>
</dbReference>
<feature type="domain" description="wHTH-Hsp90 Na associated" evidence="3">
    <location>
        <begin position="1008"/>
        <end position="1065"/>
    </location>
</feature>
<accession>A0ABP9BLJ9</accession>
<feature type="domain" description="wHTH-Hsp90 Na associated" evidence="3">
    <location>
        <begin position="1271"/>
        <end position="1322"/>
    </location>
</feature>
<feature type="domain" description="wHTH-Hsp90 Na associated" evidence="3">
    <location>
        <begin position="1077"/>
        <end position="1129"/>
    </location>
</feature>
<evidence type="ECO:0000259" key="2">
    <source>
        <dbReference type="Pfam" id="PF24401"/>
    </source>
</evidence>
<dbReference type="SUPFAM" id="SSF55874">
    <property type="entry name" value="ATPase domain of HSP90 chaperone/DNA topoisomerase II/histidine kinase"/>
    <property type="match status" value="1"/>
</dbReference>
<dbReference type="Proteomes" id="UP001501265">
    <property type="component" value="Unassembled WGS sequence"/>
</dbReference>
<organism evidence="4 5">
    <name type="scientific">Streptomyces ziwulingensis</name>
    <dbReference type="NCBI Taxonomy" id="1045501"/>
    <lineage>
        <taxon>Bacteria</taxon>
        <taxon>Bacillati</taxon>
        <taxon>Actinomycetota</taxon>
        <taxon>Actinomycetes</taxon>
        <taxon>Kitasatosporales</taxon>
        <taxon>Streptomycetaceae</taxon>
        <taxon>Streptomyces</taxon>
    </lineage>
</organism>
<dbReference type="InterPro" id="IPR056507">
    <property type="entry name" value="wHTH-HSP90_Na-assoc"/>
</dbReference>
<dbReference type="Pfam" id="PF24401">
    <property type="entry name" value="iHD-CE"/>
    <property type="match status" value="1"/>
</dbReference>
<protein>
    <recommendedName>
        <fullName evidence="6">ATP-binding protein</fullName>
    </recommendedName>
</protein>
<dbReference type="InterPro" id="IPR036890">
    <property type="entry name" value="HATPase_C_sf"/>
</dbReference>
<feature type="region of interest" description="Disordered" evidence="1">
    <location>
        <begin position="96"/>
        <end position="123"/>
    </location>
</feature>
<proteinExistence type="predicted"/>
<feature type="domain" description="wHTH-Hsp90 Na associated" evidence="3">
    <location>
        <begin position="1160"/>
        <end position="1195"/>
    </location>
</feature>